<reference evidence="2" key="1">
    <citation type="journal article" date="2017" name="Nat. Commun.">
        <title>The asparagus genome sheds light on the origin and evolution of a young Y chromosome.</title>
        <authorList>
            <person name="Harkess A."/>
            <person name="Zhou J."/>
            <person name="Xu C."/>
            <person name="Bowers J.E."/>
            <person name="Van der Hulst R."/>
            <person name="Ayyampalayam S."/>
            <person name="Mercati F."/>
            <person name="Riccardi P."/>
            <person name="McKain M.R."/>
            <person name="Kakrana A."/>
            <person name="Tang H."/>
            <person name="Ray J."/>
            <person name="Groenendijk J."/>
            <person name="Arikit S."/>
            <person name="Mathioni S.M."/>
            <person name="Nakano M."/>
            <person name="Shan H."/>
            <person name="Telgmann-Rauber A."/>
            <person name="Kanno A."/>
            <person name="Yue Z."/>
            <person name="Chen H."/>
            <person name="Li W."/>
            <person name="Chen Y."/>
            <person name="Xu X."/>
            <person name="Zhang Y."/>
            <person name="Luo S."/>
            <person name="Chen H."/>
            <person name="Gao J."/>
            <person name="Mao Z."/>
            <person name="Pires J.C."/>
            <person name="Luo M."/>
            <person name="Kudrna D."/>
            <person name="Wing R.A."/>
            <person name="Meyers B.C."/>
            <person name="Yi K."/>
            <person name="Kong H."/>
            <person name="Lavrijsen P."/>
            <person name="Sunseri F."/>
            <person name="Falavigna A."/>
            <person name="Ye Y."/>
            <person name="Leebens-Mack J.H."/>
            <person name="Chen G."/>
        </authorList>
    </citation>
    <scope>NUCLEOTIDE SEQUENCE [LARGE SCALE GENOMIC DNA]</scope>
    <source>
        <strain evidence="2">cv. DH0086</strain>
    </source>
</reference>
<evidence type="ECO:0000313" key="1">
    <source>
        <dbReference type="EMBL" id="ONK71692.1"/>
    </source>
</evidence>
<gene>
    <name evidence="1" type="ORF">A4U43_C04F11360</name>
</gene>
<dbReference type="AlphaFoldDB" id="A0A5P1F0I5"/>
<keyword evidence="2" id="KW-1185">Reference proteome</keyword>
<organism evidence="1 2">
    <name type="scientific">Asparagus officinalis</name>
    <name type="common">Garden asparagus</name>
    <dbReference type="NCBI Taxonomy" id="4686"/>
    <lineage>
        <taxon>Eukaryota</taxon>
        <taxon>Viridiplantae</taxon>
        <taxon>Streptophyta</taxon>
        <taxon>Embryophyta</taxon>
        <taxon>Tracheophyta</taxon>
        <taxon>Spermatophyta</taxon>
        <taxon>Magnoliopsida</taxon>
        <taxon>Liliopsida</taxon>
        <taxon>Asparagales</taxon>
        <taxon>Asparagaceae</taxon>
        <taxon>Asparagoideae</taxon>
        <taxon>Asparagus</taxon>
    </lineage>
</organism>
<dbReference type="EMBL" id="CM007384">
    <property type="protein sequence ID" value="ONK71692.1"/>
    <property type="molecule type" value="Genomic_DNA"/>
</dbReference>
<protein>
    <submittedName>
        <fullName evidence="1">Uncharacterized protein</fullName>
    </submittedName>
</protein>
<proteinExistence type="predicted"/>
<name>A0A5P1F0I5_ASPOF</name>
<sequence length="153" mass="17377">MMVIVEGCCLANDGMQCLLTLEGKGNEHAPGLASKIPTSKVPPSDVIDWVVKFCSWSPSEKRLAVETELFSRIESAYELFIKLWKEMIIHRDAHKSAEFLAVQRGNELYQCKNGEVKMEHGLARWADEVKVATELSKYCDAFFDATQREMEDM</sequence>
<evidence type="ECO:0000313" key="2">
    <source>
        <dbReference type="Proteomes" id="UP000243459"/>
    </source>
</evidence>
<dbReference type="Proteomes" id="UP000243459">
    <property type="component" value="Chromosome 4"/>
</dbReference>
<accession>A0A5P1F0I5</accession>
<dbReference type="Gramene" id="ONK71692">
    <property type="protein sequence ID" value="ONK71692"/>
    <property type="gene ID" value="A4U43_C04F11360"/>
</dbReference>